<comment type="caution">
    <text evidence="2">The sequence shown here is derived from an EMBL/GenBank/DDBJ whole genome shotgun (WGS) entry which is preliminary data.</text>
</comment>
<reference evidence="2" key="1">
    <citation type="journal article" date="2021" name="Proc. Natl. Acad. Sci. U.S.A.">
        <title>Three genomes in the algal genus Volvox reveal the fate of a haploid sex-determining region after a transition to homothallism.</title>
        <authorList>
            <person name="Yamamoto K."/>
            <person name="Hamaji T."/>
            <person name="Kawai-Toyooka H."/>
            <person name="Matsuzaki R."/>
            <person name="Takahashi F."/>
            <person name="Nishimura Y."/>
            <person name="Kawachi M."/>
            <person name="Noguchi H."/>
            <person name="Minakuchi Y."/>
            <person name="Umen J.G."/>
            <person name="Toyoda A."/>
            <person name="Nozaki H."/>
        </authorList>
    </citation>
    <scope>NUCLEOTIDE SEQUENCE</scope>
    <source>
        <strain evidence="2">NIES-3780</strain>
    </source>
</reference>
<evidence type="ECO:0000256" key="1">
    <source>
        <dbReference type="SAM" id="MobiDB-lite"/>
    </source>
</evidence>
<protein>
    <submittedName>
        <fullName evidence="2">Uncharacterized protein</fullName>
    </submittedName>
</protein>
<dbReference type="AlphaFoldDB" id="A0A8J4EZI9"/>
<organism evidence="2 3">
    <name type="scientific">Volvox africanus</name>
    <dbReference type="NCBI Taxonomy" id="51714"/>
    <lineage>
        <taxon>Eukaryota</taxon>
        <taxon>Viridiplantae</taxon>
        <taxon>Chlorophyta</taxon>
        <taxon>core chlorophytes</taxon>
        <taxon>Chlorophyceae</taxon>
        <taxon>CS clade</taxon>
        <taxon>Chlamydomonadales</taxon>
        <taxon>Volvocaceae</taxon>
        <taxon>Volvox</taxon>
    </lineage>
</organism>
<accession>A0A8J4EZI9</accession>
<dbReference type="Proteomes" id="UP000747399">
    <property type="component" value="Unassembled WGS sequence"/>
</dbReference>
<feature type="region of interest" description="Disordered" evidence="1">
    <location>
        <begin position="127"/>
        <end position="537"/>
    </location>
</feature>
<dbReference type="SUPFAM" id="SSF69318">
    <property type="entry name" value="Integrin alpha N-terminal domain"/>
    <property type="match status" value="1"/>
</dbReference>
<keyword evidence="3" id="KW-1185">Reference proteome</keyword>
<evidence type="ECO:0000313" key="2">
    <source>
        <dbReference type="EMBL" id="GIL54606.1"/>
    </source>
</evidence>
<dbReference type="EMBL" id="BNCO01000019">
    <property type="protein sequence ID" value="GIL54606.1"/>
    <property type="molecule type" value="Genomic_DNA"/>
</dbReference>
<feature type="compositionally biased region" description="Pro residues" evidence="1">
    <location>
        <begin position="132"/>
        <end position="535"/>
    </location>
</feature>
<dbReference type="PRINTS" id="PR01217">
    <property type="entry name" value="PRICHEXTENSN"/>
</dbReference>
<evidence type="ECO:0000313" key="3">
    <source>
        <dbReference type="Proteomes" id="UP000747399"/>
    </source>
</evidence>
<proteinExistence type="predicted"/>
<dbReference type="Gene3D" id="2.60.120.260">
    <property type="entry name" value="Galactose-binding domain-like"/>
    <property type="match status" value="2"/>
</dbReference>
<name>A0A8J4EZI9_9CHLO</name>
<gene>
    <name evidence="2" type="ORF">Vafri_10334</name>
</gene>
<feature type="non-terminal residue" evidence="2">
    <location>
        <position position="841"/>
    </location>
</feature>
<sequence>GCPRPNGWCIHEGSVFRQLDCDGDGALDLTCADNVGRHWAILSKNGCADEDWAGARPVNVCPAGFGCPRPNGWCIHEGSVFRQLDCDGDGALDLTCTDNVGRHWAILSKNGCAEDWTGARPANICTASFGTVPPPQPPSPRPPQPSSPPPWPPSPLPPQPSPPSPLPPQPPSPLPPQPSPPPPQPPSPLPPQPSPPPPGPPSPLPPQPSPPSPLPPRPPSPLPPQPSPPPPQPPSPLPPQPSPPPPGPPSPLPPQPSPPSPLPPRPPSPLPPQPSPPPPQLPSPLPPQPSPPPPGPPSPLPPQPSPPSPLPPRPPSPLPPQPSPPPPQPPSPLPLLPSLPSPPPPGPPSPLPPQPSLPSLPPLQPSSPLPPQPSPPSPLPPGPPSPLPPRPPSPLPPQPSPPPPQPPSPLPLLPSLPSPPPPGPPSPLPPQPSLPSLPPLQPSSPLPPQPSPPSPLPPGPPSPLPPRPPSPLPPQPSPPPPRPPSPLPPQPSPPSPLPPGPPSPLPPRPPSPLPPQPSPPPPWPPSPLPPQPPARPGAIEIGSSYVVYGAAGPNVGLNKPFSDPQAMAIWVHENFHSSASTLVAATFTTTVTIAGQATQALLHVIVDDIADIFVNGAFITTVKWGWVSGQYSDRPIKITLPVGTSALSLRVKNTGGPASIAAYLISSNGGTVLTRTNSAWTYTIDAQYAPRAIEIGSSYVVYAAGPNVGPNKPFSDPQAMAIWVPESATSNASTPTQATFTTTVTIAGQATHALLHVIVDDIADIFVNGFLITTVKWGWVSGQYSDRPIEITLPVGTSTLSLCVKNTGGPASIAAYLISSNGGTVLTRTNSAWTYTFGSSV</sequence>
<dbReference type="InterPro" id="IPR028994">
    <property type="entry name" value="Integrin_alpha_N"/>
</dbReference>